<proteinExistence type="predicted"/>
<accession>A0A1S0ZP96</accession>
<evidence type="ECO:0000313" key="3">
    <source>
        <dbReference type="EMBL" id="OHG68023.1"/>
    </source>
</evidence>
<dbReference type="NCBIfam" id="TIGR01674">
    <property type="entry name" value="phage_lambda_G"/>
    <property type="match status" value="1"/>
</dbReference>
<comment type="caution">
    <text evidence="3">The sequence shown here is derived from an EMBL/GenBank/DDBJ whole genome shotgun (WGS) entry which is preliminary data.</text>
</comment>
<gene>
    <name evidence="3" type="ORF">A7T00_09795</name>
</gene>
<dbReference type="InterPro" id="IPR010027">
    <property type="entry name" value="Tail_assembly_G"/>
</dbReference>
<dbReference type="Pfam" id="PF06894">
    <property type="entry name" value="Phage_TAC_2"/>
    <property type="match status" value="1"/>
</dbReference>
<evidence type="ECO:0000259" key="2">
    <source>
        <dbReference type="Pfam" id="PF06894"/>
    </source>
</evidence>
<dbReference type="RefSeq" id="WP_058645077.1">
    <property type="nucleotide sequence ID" value="NZ_QWDP01000003.1"/>
</dbReference>
<reference evidence="3" key="1">
    <citation type="submission" date="2016-09" db="EMBL/GenBank/DDBJ databases">
        <title>Whole genome sequencing of Salmonella enterica.</title>
        <authorList>
            <person name="Bell R."/>
        </authorList>
    </citation>
    <scope>NUCLEOTIDE SEQUENCE [LARGE SCALE GENOMIC DNA]</scope>
    <source>
        <strain evidence="3">CFSAN044978</strain>
    </source>
</reference>
<protein>
    <submittedName>
        <fullName evidence="3">Phage minor tail protein G</fullName>
    </submittedName>
</protein>
<feature type="region of interest" description="Disordered" evidence="1">
    <location>
        <begin position="111"/>
        <end position="132"/>
    </location>
</feature>
<feature type="domain" description="Tail assembly protein G" evidence="2">
    <location>
        <begin position="1"/>
        <end position="121"/>
    </location>
</feature>
<organism evidence="3">
    <name type="scientific">Salmonella enterica subsp. enterica serovar Saintpaul</name>
    <dbReference type="NCBI Taxonomy" id="90105"/>
    <lineage>
        <taxon>Bacteria</taxon>
        <taxon>Pseudomonadati</taxon>
        <taxon>Pseudomonadota</taxon>
        <taxon>Gammaproteobacteria</taxon>
        <taxon>Enterobacterales</taxon>
        <taxon>Enterobacteriaceae</taxon>
        <taxon>Salmonella</taxon>
    </lineage>
</organism>
<evidence type="ECO:0000256" key="1">
    <source>
        <dbReference type="SAM" id="MobiDB-lite"/>
    </source>
</evidence>
<dbReference type="EMBL" id="MLZC01000003">
    <property type="protein sequence ID" value="OHG68023.1"/>
    <property type="molecule type" value="Genomic_DNA"/>
</dbReference>
<dbReference type="AlphaFoldDB" id="A0A1S0ZP96"/>
<name>A0A1S0ZP96_SALET</name>
<feature type="compositionally biased region" description="Basic and acidic residues" evidence="1">
    <location>
        <begin position="112"/>
        <end position="132"/>
    </location>
</feature>
<sequence length="132" mass="14688">MFLKKDTLNYGADSAVLYELSGLQRVEYLEFLQKRTAKYDADMDGETETDKSVAYMQMAMEINAWLISRSLFNGDTTQAVDALYQSIQTTWSYEALDSGAEMVLTLSGLSADAKDNASDPGEKPENMTPEKS</sequence>